<feature type="domain" description="Glycosyltransferase 2-like" evidence="1">
    <location>
        <begin position="2"/>
        <end position="122"/>
    </location>
</feature>
<name>A0ABN2L686_9ACTN</name>
<keyword evidence="4" id="KW-1185">Reference proteome</keyword>
<evidence type="ECO:0000259" key="2">
    <source>
        <dbReference type="Pfam" id="PF22181"/>
    </source>
</evidence>
<accession>A0ABN2L686</accession>
<gene>
    <name evidence="3" type="ORF">GCM10009681_55070</name>
</gene>
<dbReference type="CDD" id="cd00761">
    <property type="entry name" value="Glyco_tranf_GTA_type"/>
    <property type="match status" value="1"/>
</dbReference>
<evidence type="ECO:0008006" key="5">
    <source>
        <dbReference type="Google" id="ProtNLM"/>
    </source>
</evidence>
<dbReference type="Pfam" id="PF22181">
    <property type="entry name" value="TarS_linker"/>
    <property type="match status" value="1"/>
</dbReference>
<protein>
    <recommendedName>
        <fullName evidence="5">Glycosyltransferase</fullName>
    </recommendedName>
</protein>
<dbReference type="Gene3D" id="3.90.550.10">
    <property type="entry name" value="Spore Coat Polysaccharide Biosynthesis Protein SpsA, Chain A"/>
    <property type="match status" value="1"/>
</dbReference>
<dbReference type="Pfam" id="PF00535">
    <property type="entry name" value="Glycos_transf_2"/>
    <property type="match status" value="1"/>
</dbReference>
<dbReference type="PANTHER" id="PTHR22916">
    <property type="entry name" value="GLYCOSYLTRANSFERASE"/>
    <property type="match status" value="1"/>
</dbReference>
<organism evidence="3 4">
    <name type="scientific">Luedemannella helvata</name>
    <dbReference type="NCBI Taxonomy" id="349315"/>
    <lineage>
        <taxon>Bacteria</taxon>
        <taxon>Bacillati</taxon>
        <taxon>Actinomycetota</taxon>
        <taxon>Actinomycetes</taxon>
        <taxon>Micromonosporales</taxon>
        <taxon>Micromonosporaceae</taxon>
        <taxon>Luedemannella</taxon>
    </lineage>
</organism>
<feature type="domain" description="TarS/TarP linker" evidence="2">
    <location>
        <begin position="215"/>
        <end position="313"/>
    </location>
</feature>
<evidence type="ECO:0000313" key="3">
    <source>
        <dbReference type="EMBL" id="GAA1776784.1"/>
    </source>
</evidence>
<evidence type="ECO:0000313" key="4">
    <source>
        <dbReference type="Proteomes" id="UP001500655"/>
    </source>
</evidence>
<comment type="caution">
    <text evidence="3">The sequence shown here is derived from an EMBL/GenBank/DDBJ whole genome shotgun (WGS) entry which is preliminary data.</text>
</comment>
<evidence type="ECO:0000259" key="1">
    <source>
        <dbReference type="Pfam" id="PF00535"/>
    </source>
</evidence>
<dbReference type="EMBL" id="BAAALS010000049">
    <property type="protein sequence ID" value="GAA1776784.1"/>
    <property type="molecule type" value="Genomic_DNA"/>
</dbReference>
<dbReference type="InterPro" id="IPR054028">
    <property type="entry name" value="TarS/TarP_linker"/>
</dbReference>
<dbReference type="InterPro" id="IPR029044">
    <property type="entry name" value="Nucleotide-diphossugar_trans"/>
</dbReference>
<sequence length="916" mass="99499">MSVVVPTYNSGERIMDVIDSLDAQSLPSDEFEAIFIDDGSTDGTYDLLSNLAITRPYMRVKRIANTGWPGRPRNLGTEMARGDYVLYMDHDDKIFPEALERVHRYGIENNADVVIGKEVIEGAPTLAWDTFREDVPRATAVQSRVLGLMTPHKFYRREFLTEHGILYPEEKCYLEDHFFNIPIFVRAKVISVLADYPCYTWVKHATNNSKAYQAPDYFWRWVRQAIALIHDHTSPGDVRDVMMARWYGTRILRVFSPRMLNRPRAWIEAGMPLATQIVETYIDKQVDERMSHVWRLRSTLLRRGDLDGLYALAKHDKEITATTRVTDLRWDNGAILISGITALTDRSGTPYPLRREGDRVLRQLPADLTGRFTPADLDVTGALTDAVIELGIRGRRAGVEWPVATDGAVAFLERDGGTVAEANWRARVDPRTAAFGRPLDENLWDLSVRLSALGFAPHRRLPVLDHHAHPALLDGRPAVVYATVNDNVSLDLAEENVGVVQAAEPRIADLTIADNPTGGELVLRLPALHVHGNPKVGVDVSVAGQTTPGELTVEDGCAVLRASYVAPAASAPIMAAVTGGGKPTGLALLRQPDGRSVPTRLGDVRPRPVVSELRWDGGMLRATIDCPFVDPTGNPYVFEHVNGEVLLDAAAAPPAAPASDRAVTPALVGMELLVNKRGSDDWFTVPVQATPTITRAGHGRAHLTHRYDASLDPATMRAGKGLKSGLYDVYTRSTVFAGGQPQRLGQDDTPAVPGVGLPAVYGGGTAYAIAYGTVDNGKLSIAVNRTWPKHVLTAAATATAEITMGHGARLRVALPLHLGSTSGPLRGTLRLSDGQGFEAAVPAAVEASTRGAELTARLGGETLPAGRVELSFDVKLGRHLMSMPLGRWTPGDATGTATAGSTRSPVATVLRLLRRP</sequence>
<dbReference type="SUPFAM" id="SSF53448">
    <property type="entry name" value="Nucleotide-diphospho-sugar transferases"/>
    <property type="match status" value="1"/>
</dbReference>
<dbReference type="InterPro" id="IPR001173">
    <property type="entry name" value="Glyco_trans_2-like"/>
</dbReference>
<reference evidence="3 4" key="1">
    <citation type="journal article" date="2019" name="Int. J. Syst. Evol. Microbiol.">
        <title>The Global Catalogue of Microorganisms (GCM) 10K type strain sequencing project: providing services to taxonomists for standard genome sequencing and annotation.</title>
        <authorList>
            <consortium name="The Broad Institute Genomics Platform"/>
            <consortium name="The Broad Institute Genome Sequencing Center for Infectious Disease"/>
            <person name="Wu L."/>
            <person name="Ma J."/>
        </authorList>
    </citation>
    <scope>NUCLEOTIDE SEQUENCE [LARGE SCALE GENOMIC DNA]</scope>
    <source>
        <strain evidence="3 4">JCM 13249</strain>
    </source>
</reference>
<proteinExistence type="predicted"/>
<dbReference type="Proteomes" id="UP001500655">
    <property type="component" value="Unassembled WGS sequence"/>
</dbReference>
<dbReference type="PANTHER" id="PTHR22916:SF3">
    <property type="entry name" value="UDP-GLCNAC:BETAGAL BETA-1,3-N-ACETYLGLUCOSAMINYLTRANSFERASE-LIKE PROTEIN 1"/>
    <property type="match status" value="1"/>
</dbReference>